<feature type="chain" id="PRO_5042261002" evidence="2">
    <location>
        <begin position="25"/>
        <end position="348"/>
    </location>
</feature>
<dbReference type="AlphaFoldDB" id="A0AAD2GA25"/>
<dbReference type="PANTHER" id="PTHR31032">
    <property type="entry name" value="PGR5-LIKE PROTEIN 1B, CHLOROPLASTIC"/>
    <property type="match status" value="1"/>
</dbReference>
<dbReference type="PANTHER" id="PTHR31032:SF1">
    <property type="entry name" value="PGR5-LIKE PROTEIN 1B, CHLOROPLASTIC"/>
    <property type="match status" value="1"/>
</dbReference>
<evidence type="ECO:0000256" key="1">
    <source>
        <dbReference type="SAM" id="MobiDB-lite"/>
    </source>
</evidence>
<proteinExistence type="predicted"/>
<feature type="signal peptide" evidence="2">
    <location>
        <begin position="1"/>
        <end position="24"/>
    </location>
</feature>
<protein>
    <submittedName>
        <fullName evidence="3">Uncharacterized protein</fullName>
    </submittedName>
</protein>
<keyword evidence="2" id="KW-0732">Signal</keyword>
<dbReference type="GO" id="GO:0016730">
    <property type="term" value="F:oxidoreductase activity, acting on iron-sulfur proteins as donors"/>
    <property type="evidence" value="ECO:0007669"/>
    <property type="project" value="InterPro"/>
</dbReference>
<dbReference type="GO" id="GO:0009535">
    <property type="term" value="C:chloroplast thylakoid membrane"/>
    <property type="evidence" value="ECO:0007669"/>
    <property type="project" value="InterPro"/>
</dbReference>
<comment type="caution">
    <text evidence="3">The sequence shown here is derived from an EMBL/GenBank/DDBJ whole genome shotgun (WGS) entry which is preliminary data.</text>
</comment>
<evidence type="ECO:0000313" key="3">
    <source>
        <dbReference type="EMBL" id="CAJ1966939.1"/>
    </source>
</evidence>
<dbReference type="Proteomes" id="UP001295423">
    <property type="component" value="Unassembled WGS sequence"/>
</dbReference>
<evidence type="ECO:0000256" key="2">
    <source>
        <dbReference type="SAM" id="SignalP"/>
    </source>
</evidence>
<reference evidence="3" key="1">
    <citation type="submission" date="2023-08" db="EMBL/GenBank/DDBJ databases">
        <authorList>
            <person name="Audoor S."/>
            <person name="Bilcke G."/>
        </authorList>
    </citation>
    <scope>NUCLEOTIDE SEQUENCE</scope>
</reference>
<dbReference type="EMBL" id="CAKOGP040002313">
    <property type="protein sequence ID" value="CAJ1966939.1"/>
    <property type="molecule type" value="Genomic_DNA"/>
</dbReference>
<dbReference type="GO" id="GO:0009773">
    <property type="term" value="P:photosynthetic electron transport in photosystem I"/>
    <property type="evidence" value="ECO:0007669"/>
    <property type="project" value="InterPro"/>
</dbReference>
<feature type="region of interest" description="Disordered" evidence="1">
    <location>
        <begin position="49"/>
        <end position="73"/>
    </location>
</feature>
<evidence type="ECO:0000313" key="4">
    <source>
        <dbReference type="Proteomes" id="UP001295423"/>
    </source>
</evidence>
<dbReference type="InterPro" id="IPR039987">
    <property type="entry name" value="PGRL1"/>
</dbReference>
<keyword evidence="4" id="KW-1185">Reference proteome</keyword>
<name>A0AAD2GA25_9STRA</name>
<accession>A0AAD2GA25</accession>
<organism evidence="3 4">
    <name type="scientific">Cylindrotheca closterium</name>
    <dbReference type="NCBI Taxonomy" id="2856"/>
    <lineage>
        <taxon>Eukaryota</taxon>
        <taxon>Sar</taxon>
        <taxon>Stramenopiles</taxon>
        <taxon>Ochrophyta</taxon>
        <taxon>Bacillariophyta</taxon>
        <taxon>Bacillariophyceae</taxon>
        <taxon>Bacillariophycidae</taxon>
        <taxon>Bacillariales</taxon>
        <taxon>Bacillariaceae</taxon>
        <taxon>Cylindrotheca</taxon>
    </lineage>
</organism>
<sequence length="348" mass="38779">MAFISLKPALLATVVALLSYDAEAFTAPMQATAPRVKSVTSLNSFFMSEDDKKEEAANPAPAPESKEEKSLDKFQMTSARKEVVFDEKSGRFFETNRDAADCIPDEEYCQLDEDTGEMIRLTVAEKERIFLDALQSYYINGRQLLPDEEFDALKEDLSWSGSKLVVLNREETKYLSAMQAYMKGAPILSDTEFDALKTELKEAGSQIAVDSEPKCYIDTGVCKVTLQEDNFRSNLLYLPAGAILLVVWLGLGFEFIEPFIRINPVLLIALGSPFVYNGAKIITDNFIFTDNEILYGPCPSCETENRVYFGGILGVEGFTDTAEIKCTKCKEVITVQRNTKRASTLPKA</sequence>
<gene>
    <name evidence="3" type="ORF">CYCCA115_LOCUS22525</name>
</gene>